<keyword evidence="2" id="KW-0472">Membrane</keyword>
<name>A0A517ZIS0_9PLAN</name>
<organism evidence="3 4">
    <name type="scientific">Symmachiella dynata</name>
    <dbReference type="NCBI Taxonomy" id="2527995"/>
    <lineage>
        <taxon>Bacteria</taxon>
        <taxon>Pseudomonadati</taxon>
        <taxon>Planctomycetota</taxon>
        <taxon>Planctomycetia</taxon>
        <taxon>Planctomycetales</taxon>
        <taxon>Planctomycetaceae</taxon>
        <taxon>Symmachiella</taxon>
    </lineage>
</organism>
<dbReference type="EMBL" id="CP036276">
    <property type="protein sequence ID" value="QDU42359.1"/>
    <property type="molecule type" value="Genomic_DNA"/>
</dbReference>
<evidence type="ECO:0000313" key="4">
    <source>
        <dbReference type="Proteomes" id="UP000319383"/>
    </source>
</evidence>
<gene>
    <name evidence="3" type="ORF">Mal52_08150</name>
</gene>
<dbReference type="KEGG" id="sdyn:Mal52_08150"/>
<keyword evidence="2" id="KW-0812">Transmembrane</keyword>
<proteinExistence type="predicted"/>
<dbReference type="RefSeq" id="WP_145374419.1">
    <property type="nucleotide sequence ID" value="NZ_CP036276.1"/>
</dbReference>
<sequence>MEAPSPKSSWTPGKLLIVGIGVLLIGTFAIFGFLWYFSHARLKADLADLRAEGLPTDAVELANYHNVPVGVPDTTGVWVGIIDTVTATSQDQVDIMMELPIVGEGPTPIPPPGTEWAQLDAVEELLANFEPELQAARAEVGVNGQTQFPIDFSQGIRTLLPYTQEIRQVARLLLLDAKVAAHRGDDARALQDLRAIFTLSDTLRGEPLLISQLVRGAIHADGCEAIIDLMPHCNWSDDDLAALQSSLRAANFREEMAHAMHGERALYLTELSRMRLGPLRLRNMQTAIELFDYTDDAFDGSWTEMFQKGDEFNEKLNERRSGTSNLIRLDTAALQLAPGIKTAIQFVATATARQRCVNAGIAASRYRLQKKQFPDSLADLNEELLGAPSPSSTELIDPFDENPLRYRQEETRIIIYSIGLDRIDNGGDCESKEDGPDPTDLGIVLPK</sequence>
<evidence type="ECO:0000256" key="1">
    <source>
        <dbReference type="SAM" id="MobiDB-lite"/>
    </source>
</evidence>
<evidence type="ECO:0000256" key="2">
    <source>
        <dbReference type="SAM" id="Phobius"/>
    </source>
</evidence>
<feature type="transmembrane region" description="Helical" evidence="2">
    <location>
        <begin position="15"/>
        <end position="37"/>
    </location>
</feature>
<evidence type="ECO:0000313" key="3">
    <source>
        <dbReference type="EMBL" id="QDU42359.1"/>
    </source>
</evidence>
<reference evidence="3 4" key="1">
    <citation type="submission" date="2019-02" db="EMBL/GenBank/DDBJ databases">
        <title>Deep-cultivation of Planctomycetes and their phenomic and genomic characterization uncovers novel biology.</title>
        <authorList>
            <person name="Wiegand S."/>
            <person name="Jogler M."/>
            <person name="Boedeker C."/>
            <person name="Pinto D."/>
            <person name="Vollmers J."/>
            <person name="Rivas-Marin E."/>
            <person name="Kohn T."/>
            <person name="Peeters S.H."/>
            <person name="Heuer A."/>
            <person name="Rast P."/>
            <person name="Oberbeckmann S."/>
            <person name="Bunk B."/>
            <person name="Jeske O."/>
            <person name="Meyerdierks A."/>
            <person name="Storesund J.E."/>
            <person name="Kallscheuer N."/>
            <person name="Luecker S."/>
            <person name="Lage O.M."/>
            <person name="Pohl T."/>
            <person name="Merkel B.J."/>
            <person name="Hornburger P."/>
            <person name="Mueller R.-W."/>
            <person name="Bruemmer F."/>
            <person name="Labrenz M."/>
            <person name="Spormann A.M."/>
            <person name="Op den Camp H."/>
            <person name="Overmann J."/>
            <person name="Amann R."/>
            <person name="Jetten M.S.M."/>
            <person name="Mascher T."/>
            <person name="Medema M.H."/>
            <person name="Devos D.P."/>
            <person name="Kaster A.-K."/>
            <person name="Ovreas L."/>
            <person name="Rohde M."/>
            <person name="Galperin M.Y."/>
            <person name="Jogler C."/>
        </authorList>
    </citation>
    <scope>NUCLEOTIDE SEQUENCE [LARGE SCALE GENOMIC DNA]</scope>
    <source>
        <strain evidence="3 4">Mal52</strain>
    </source>
</reference>
<accession>A0A517ZIS0</accession>
<feature type="region of interest" description="Disordered" evidence="1">
    <location>
        <begin position="426"/>
        <end position="447"/>
    </location>
</feature>
<keyword evidence="2" id="KW-1133">Transmembrane helix</keyword>
<keyword evidence="4" id="KW-1185">Reference proteome</keyword>
<dbReference type="Proteomes" id="UP000319383">
    <property type="component" value="Chromosome"/>
</dbReference>
<dbReference type="AlphaFoldDB" id="A0A517ZIS0"/>
<protein>
    <recommendedName>
        <fullName evidence="5">Bacterial type II secretion system protein G</fullName>
    </recommendedName>
</protein>
<evidence type="ECO:0008006" key="5">
    <source>
        <dbReference type="Google" id="ProtNLM"/>
    </source>
</evidence>
<feature type="compositionally biased region" description="Basic and acidic residues" evidence="1">
    <location>
        <begin position="426"/>
        <end position="435"/>
    </location>
</feature>